<dbReference type="InterPro" id="IPR023696">
    <property type="entry name" value="Ureohydrolase_dom_sf"/>
</dbReference>
<proteinExistence type="inferred from homology"/>
<dbReference type="PRINTS" id="PR01270">
    <property type="entry name" value="HDASUPER"/>
</dbReference>
<dbReference type="CDD" id="cd09993">
    <property type="entry name" value="HDAC_classIV"/>
    <property type="match status" value="1"/>
</dbReference>
<dbReference type="GO" id="GO:0016787">
    <property type="term" value="F:hydrolase activity"/>
    <property type="evidence" value="ECO:0007669"/>
    <property type="project" value="UniProtKB-KW"/>
</dbReference>
<evidence type="ECO:0000256" key="1">
    <source>
        <dbReference type="ARBA" id="ARBA00005947"/>
    </source>
</evidence>
<dbReference type="AlphaFoldDB" id="A0A495J336"/>
<accession>A0A495J336</accession>
<sequence length="307" mass="34353">MGKGCYMLKIAYDPIYAFQLPEGHRFPMLKYELIPQQLLHEGLITAENLFSPGGKIDEATILLTHEKAYWEQLRDLTISAKDARRIGFPMSARLIERSATISKGTVVACHHAFENKVAFNAAGGTHHAGTNWGEGFCMLNDQAIAANYLLANNLASSILIVDLDVHQGNGTAQIFERESRVFTFSMHGANNFPFRKEHSDLDIPLPDHMADDEYLSILYDTLPKLIAQSKPDFIFYLAGVDVLATDKLGKFDLTKQACKARDRFVFEQCIKNNIPVQVSMGGGYSPNVRDIVDAHCNTYRVAVDLYF</sequence>
<comment type="similarity">
    <text evidence="1">Belongs to the histone deacetylase family.</text>
</comment>
<dbReference type="PANTHER" id="PTHR10625">
    <property type="entry name" value="HISTONE DEACETYLASE HDAC1-RELATED"/>
    <property type="match status" value="1"/>
</dbReference>
<keyword evidence="5" id="KW-1185">Reference proteome</keyword>
<keyword evidence="2" id="KW-0378">Hydrolase</keyword>
<name>A0A495J336_9SPHI</name>
<dbReference type="InterPro" id="IPR037138">
    <property type="entry name" value="His_deacetylse_dom_sf"/>
</dbReference>
<gene>
    <name evidence="4" type="ORF">BDD43_3292</name>
</gene>
<organism evidence="4 5">
    <name type="scientific">Mucilaginibacter gracilis</name>
    <dbReference type="NCBI Taxonomy" id="423350"/>
    <lineage>
        <taxon>Bacteria</taxon>
        <taxon>Pseudomonadati</taxon>
        <taxon>Bacteroidota</taxon>
        <taxon>Sphingobacteriia</taxon>
        <taxon>Sphingobacteriales</taxon>
        <taxon>Sphingobacteriaceae</taxon>
        <taxon>Mucilaginibacter</taxon>
    </lineage>
</organism>
<evidence type="ECO:0000256" key="2">
    <source>
        <dbReference type="ARBA" id="ARBA00022801"/>
    </source>
</evidence>
<dbReference type="InterPro" id="IPR000286">
    <property type="entry name" value="HDACs"/>
</dbReference>
<dbReference type="SUPFAM" id="SSF52768">
    <property type="entry name" value="Arginase/deacetylase"/>
    <property type="match status" value="1"/>
</dbReference>
<protein>
    <submittedName>
        <fullName evidence="4">Acetoin utilization deacetylase AcuC-like enzyme</fullName>
    </submittedName>
</protein>
<evidence type="ECO:0000259" key="3">
    <source>
        <dbReference type="Pfam" id="PF00850"/>
    </source>
</evidence>
<dbReference type="EMBL" id="RBKU01000001">
    <property type="protein sequence ID" value="RKR83091.1"/>
    <property type="molecule type" value="Genomic_DNA"/>
</dbReference>
<dbReference type="GO" id="GO:0004407">
    <property type="term" value="F:histone deacetylase activity"/>
    <property type="evidence" value="ECO:0007669"/>
    <property type="project" value="InterPro"/>
</dbReference>
<dbReference type="Proteomes" id="UP000268007">
    <property type="component" value="Unassembled WGS sequence"/>
</dbReference>
<dbReference type="InterPro" id="IPR044150">
    <property type="entry name" value="HDAC_classIV"/>
</dbReference>
<comment type="caution">
    <text evidence="4">The sequence shown here is derived from an EMBL/GenBank/DDBJ whole genome shotgun (WGS) entry which is preliminary data.</text>
</comment>
<dbReference type="InterPro" id="IPR023801">
    <property type="entry name" value="His_deacetylse_dom"/>
</dbReference>
<dbReference type="GO" id="GO:0040029">
    <property type="term" value="P:epigenetic regulation of gene expression"/>
    <property type="evidence" value="ECO:0007669"/>
    <property type="project" value="TreeGrafter"/>
</dbReference>
<dbReference type="PANTHER" id="PTHR10625:SF19">
    <property type="entry name" value="HISTONE DEACETYLASE 12"/>
    <property type="match status" value="1"/>
</dbReference>
<dbReference type="Gene3D" id="3.40.800.20">
    <property type="entry name" value="Histone deacetylase domain"/>
    <property type="match status" value="1"/>
</dbReference>
<dbReference type="Pfam" id="PF00850">
    <property type="entry name" value="Hist_deacetyl"/>
    <property type="match status" value="1"/>
</dbReference>
<evidence type="ECO:0000313" key="5">
    <source>
        <dbReference type="Proteomes" id="UP000268007"/>
    </source>
</evidence>
<evidence type="ECO:0000313" key="4">
    <source>
        <dbReference type="EMBL" id="RKR83091.1"/>
    </source>
</evidence>
<feature type="domain" description="Histone deacetylase" evidence="3">
    <location>
        <begin position="28"/>
        <end position="297"/>
    </location>
</feature>
<reference evidence="4 5" key="1">
    <citation type="submission" date="2018-10" db="EMBL/GenBank/DDBJ databases">
        <title>Genomic Encyclopedia of Archaeal and Bacterial Type Strains, Phase II (KMG-II): from individual species to whole genera.</title>
        <authorList>
            <person name="Goeker M."/>
        </authorList>
    </citation>
    <scope>NUCLEOTIDE SEQUENCE [LARGE SCALE GENOMIC DNA]</scope>
    <source>
        <strain evidence="4 5">DSM 18602</strain>
    </source>
</reference>